<accession>A0A1A9KAB3</accession>
<feature type="signal peptide" evidence="2">
    <location>
        <begin position="1"/>
        <end position="23"/>
    </location>
</feature>
<feature type="domain" description="Outer membrane protein assembly factor BamE" evidence="3">
    <location>
        <begin position="109"/>
        <end position="161"/>
    </location>
</feature>
<feature type="compositionally biased region" description="Basic and acidic residues" evidence="1">
    <location>
        <begin position="88"/>
        <end position="100"/>
    </location>
</feature>
<reference evidence="4 5" key="1">
    <citation type="submission" date="2016-05" db="EMBL/GenBank/DDBJ databases">
        <title>Genome Sequence of Pseudomonas citronellolis Strain SJTE-3, an Estrogens and Persistent Organic Pollutants degradation strain.</title>
        <authorList>
            <person name="Liang R."/>
        </authorList>
    </citation>
    <scope>NUCLEOTIDE SEQUENCE [LARGE SCALE GENOMIC DNA]</scope>
    <source>
        <strain evidence="4 5">SJTE-3</strain>
    </source>
</reference>
<dbReference type="EMBL" id="CP015878">
    <property type="protein sequence ID" value="ANI13913.1"/>
    <property type="molecule type" value="Genomic_DNA"/>
</dbReference>
<protein>
    <recommendedName>
        <fullName evidence="3">Outer membrane protein assembly factor BamE domain-containing protein</fullName>
    </recommendedName>
</protein>
<evidence type="ECO:0000256" key="1">
    <source>
        <dbReference type="SAM" id="MobiDB-lite"/>
    </source>
</evidence>
<dbReference type="InterPro" id="IPR007450">
    <property type="entry name" value="BamE_dom"/>
</dbReference>
<feature type="chain" id="PRO_5008391555" description="Outer membrane protein assembly factor BamE domain-containing protein" evidence="2">
    <location>
        <begin position="24"/>
        <end position="169"/>
    </location>
</feature>
<dbReference type="GO" id="GO:0019867">
    <property type="term" value="C:outer membrane"/>
    <property type="evidence" value="ECO:0007669"/>
    <property type="project" value="InterPro"/>
</dbReference>
<feature type="region of interest" description="Disordered" evidence="1">
    <location>
        <begin position="40"/>
        <end position="100"/>
    </location>
</feature>
<evidence type="ECO:0000313" key="4">
    <source>
        <dbReference type="EMBL" id="ANI13913.1"/>
    </source>
</evidence>
<gene>
    <name evidence="4" type="ORF">A9C11_07890</name>
</gene>
<keyword evidence="2" id="KW-0732">Signal</keyword>
<name>A0A1A9KAB3_9PSED</name>
<evidence type="ECO:0000256" key="2">
    <source>
        <dbReference type="SAM" id="SignalP"/>
    </source>
</evidence>
<evidence type="ECO:0000259" key="3">
    <source>
        <dbReference type="Pfam" id="PF04355"/>
    </source>
</evidence>
<evidence type="ECO:0000313" key="5">
    <source>
        <dbReference type="Proteomes" id="UP000077748"/>
    </source>
</evidence>
<dbReference type="AlphaFoldDB" id="A0A1A9KAB3"/>
<dbReference type="Pfam" id="PF04355">
    <property type="entry name" value="BamE"/>
    <property type="match status" value="1"/>
</dbReference>
<dbReference type="Proteomes" id="UP000077748">
    <property type="component" value="Chromosome"/>
</dbReference>
<proteinExistence type="predicted"/>
<dbReference type="RefSeq" id="WP_064582326.1">
    <property type="nucleotide sequence ID" value="NZ_CP015878.1"/>
</dbReference>
<sequence>MRLSPLHCLLLPLLALMPMDNPAATPFRCEAADGRVSFHQHGCPPGQAQSRQRAHNPTPGSGRPVPLARPSQESRRTPSDTPLVVVGERQDGCGNRLDERERRTAILQKRIRTGMTRADVESAFGRPDRISQLDDRQRYHYDARPGQGRRTVTFDEFGCVQGKATRQRR</sequence>
<organism evidence="4 5">
    <name type="scientific">Pseudomonas citronellolis</name>
    <dbReference type="NCBI Taxonomy" id="53408"/>
    <lineage>
        <taxon>Bacteria</taxon>
        <taxon>Pseudomonadati</taxon>
        <taxon>Pseudomonadota</taxon>
        <taxon>Gammaproteobacteria</taxon>
        <taxon>Pseudomonadales</taxon>
        <taxon>Pseudomonadaceae</taxon>
        <taxon>Pseudomonas</taxon>
    </lineage>
</organism>